<name>A0ABU5CTG1_9BACI</name>
<evidence type="ECO:0000259" key="1">
    <source>
        <dbReference type="Pfam" id="PF12245"/>
    </source>
</evidence>
<dbReference type="InterPro" id="IPR044016">
    <property type="entry name" value="Big_13"/>
</dbReference>
<comment type="caution">
    <text evidence="4">The sequence shown here is derived from an EMBL/GenBank/DDBJ whole genome shotgun (WGS) entry which is preliminary data.</text>
</comment>
<dbReference type="InterPro" id="IPR013783">
    <property type="entry name" value="Ig-like_fold"/>
</dbReference>
<dbReference type="EMBL" id="JAWDIQ010000001">
    <property type="protein sequence ID" value="MDY0408698.1"/>
    <property type="molecule type" value="Genomic_DNA"/>
</dbReference>
<organism evidence="4 5">
    <name type="scientific">Paracerasibacillus soli</name>
    <dbReference type="NCBI Taxonomy" id="480284"/>
    <lineage>
        <taxon>Bacteria</taxon>
        <taxon>Bacillati</taxon>
        <taxon>Bacillota</taxon>
        <taxon>Bacilli</taxon>
        <taxon>Bacillales</taxon>
        <taxon>Bacillaceae</taxon>
        <taxon>Paracerasibacillus</taxon>
    </lineage>
</organism>
<dbReference type="Pfam" id="PF19077">
    <property type="entry name" value="Big_13"/>
    <property type="match status" value="1"/>
</dbReference>
<feature type="domain" description="Ig-like" evidence="2">
    <location>
        <begin position="316"/>
        <end position="456"/>
    </location>
</feature>
<keyword evidence="5" id="KW-1185">Reference proteome</keyword>
<dbReference type="Gene3D" id="2.60.40.10">
    <property type="entry name" value="Immunoglobulins"/>
    <property type="match status" value="4"/>
</dbReference>
<accession>A0ABU5CTG1</accession>
<dbReference type="Pfam" id="PF12245">
    <property type="entry name" value="Big_3_2"/>
    <property type="match status" value="1"/>
</dbReference>
<protein>
    <submittedName>
        <fullName evidence="4">Ig-like domain-containing protein</fullName>
    </submittedName>
</protein>
<dbReference type="Proteomes" id="UP001275315">
    <property type="component" value="Unassembled WGS sequence"/>
</dbReference>
<dbReference type="Pfam" id="PF13750">
    <property type="entry name" value="Big_3_3"/>
    <property type="match status" value="1"/>
</dbReference>
<gene>
    <name evidence="4" type="ORF">RWD45_09195</name>
</gene>
<proteinExistence type="predicted"/>
<evidence type="ECO:0000259" key="2">
    <source>
        <dbReference type="Pfam" id="PF13750"/>
    </source>
</evidence>
<evidence type="ECO:0000313" key="4">
    <source>
        <dbReference type="EMBL" id="MDY0408698.1"/>
    </source>
</evidence>
<feature type="domain" description="Bacterial Ig-like" evidence="3">
    <location>
        <begin position="85"/>
        <end position="145"/>
    </location>
</feature>
<evidence type="ECO:0000313" key="5">
    <source>
        <dbReference type="Proteomes" id="UP001275315"/>
    </source>
</evidence>
<feature type="domain" description="Ig-like" evidence="1">
    <location>
        <begin position="546"/>
        <end position="571"/>
    </location>
</feature>
<dbReference type="RefSeq" id="WP_320379411.1">
    <property type="nucleotide sequence ID" value="NZ_JAWDIQ010000001.1"/>
</dbReference>
<dbReference type="InterPro" id="IPR022038">
    <property type="entry name" value="Ig-like_bact"/>
</dbReference>
<sequence length="732" mass="83797">MVEVQQIETSQNDANFAVEIEIPTENPWNLPPREKEKAIKFMVERDTTDPTITFTGVQDGEVFEPRKPFGKHVKADIGIEVIDKNFDEEKLTIQVTKNEEVQDYKFTKKDGKYLYTFQDDGKYVIKVQATDRAGNISEEDITFYIHNEGPQMSVQVGQNVIRDGDFINQNEMEVSLESLLKMKQGTFSLALDDEQHETNPIMINDSNFKWKPQLKGDGHYKLDVMVQEEREKDHREYTLDSFNFTLDTTTPEITIVQDYEQAIKNDVSKQKEVTVKVVEENFVSDVAVIELLQEADDGTWAQAENITFPKFRNTKNHTYLSTLNIDKDGKYKINVTITDAANNTATASTVPFTIDQTKPEITISQEDGRDVQRDYSKYKEVNVQVKDDNFDFNKSTITVYQATEDGAFIEVEGIAFPTWETGKNDIFYSTKAFSTDGVYKIVVEAEDEAGNKSVKESEVFTIDTIEPIVNVIDENGSSLLEKDKEFISKSRNVILQVEETNFSSELTTVKVWKENSKGEFKEIQQRFSKWKQDGKQYVSSNSFTKDGTYKVEVEVIDKAGNRKKAMTEPFVVIRKLIDPYSIEGVVDKEHYKEDRDVEITIEAHYIDKAKTSVTGEVFNQQTGKYEPYDIGELEYKKKDIAKIAHTFSEEGKYRLTLTAADRAGNVAPNEVITFVIDKTAPALSISNVETYTHANQEVIVKVEERYFETNNVMFHVKKNGREITDEVEKSMN</sequence>
<reference evidence="4 5" key="1">
    <citation type="submission" date="2023-10" db="EMBL/GenBank/DDBJ databases">
        <title>Virgibacillus soli CC-YMP-6 genome.</title>
        <authorList>
            <person name="Miliotis G."/>
            <person name="Sengupta P."/>
            <person name="Hameed A."/>
            <person name="Chuvochina M."/>
            <person name="Mcdonagh F."/>
            <person name="Simpson A.C."/>
            <person name="Singh N.K."/>
            <person name="Rekha P.D."/>
            <person name="Raman K."/>
            <person name="Hugenholtz P."/>
            <person name="Venkateswaran K."/>
        </authorList>
    </citation>
    <scope>NUCLEOTIDE SEQUENCE [LARGE SCALE GENOMIC DNA]</scope>
    <source>
        <strain evidence="4 5">CC-YMP-6</strain>
    </source>
</reference>
<evidence type="ECO:0000259" key="3">
    <source>
        <dbReference type="Pfam" id="PF19077"/>
    </source>
</evidence>